<dbReference type="Pfam" id="PF00583">
    <property type="entry name" value="Acetyltransf_1"/>
    <property type="match status" value="1"/>
</dbReference>
<evidence type="ECO:0000259" key="1">
    <source>
        <dbReference type="PROSITE" id="PS51186"/>
    </source>
</evidence>
<name>A0A9P4I382_9PEZI</name>
<dbReference type="SUPFAM" id="SSF55729">
    <property type="entry name" value="Acyl-CoA N-acyltransferases (Nat)"/>
    <property type="match status" value="1"/>
</dbReference>
<dbReference type="PROSITE" id="PS51186">
    <property type="entry name" value="GNAT"/>
    <property type="match status" value="1"/>
</dbReference>
<keyword evidence="3" id="KW-1185">Reference proteome</keyword>
<sequence>MVSKVKSIEKRSFPRSEALDFDAELKKCNTTLLVATLNRESREKLGGYCVFARVRRDVLLHKICVEEDVRRQGIAYAMIQHVRQTVGQKSDKIILWVDEARLPARKLYERCGFAELETCLDYYGPGRHGLKMILKLAT</sequence>
<comment type="caution">
    <text evidence="2">The sequence shown here is derived from an EMBL/GenBank/DDBJ whole genome shotgun (WGS) entry which is preliminary data.</text>
</comment>
<evidence type="ECO:0000313" key="2">
    <source>
        <dbReference type="EMBL" id="KAF2092362.1"/>
    </source>
</evidence>
<dbReference type="PANTHER" id="PTHR47542">
    <property type="entry name" value="ACYL-COA N-ACYLTRANSFERASES (NAT) SUPERFAMILY PROTEIN"/>
    <property type="match status" value="1"/>
</dbReference>
<feature type="domain" description="N-acetyltransferase" evidence="1">
    <location>
        <begin position="1"/>
        <end position="137"/>
    </location>
</feature>
<organism evidence="2 3">
    <name type="scientific">Rhizodiscina lignyota</name>
    <dbReference type="NCBI Taxonomy" id="1504668"/>
    <lineage>
        <taxon>Eukaryota</taxon>
        <taxon>Fungi</taxon>
        <taxon>Dikarya</taxon>
        <taxon>Ascomycota</taxon>
        <taxon>Pezizomycotina</taxon>
        <taxon>Dothideomycetes</taxon>
        <taxon>Pleosporomycetidae</taxon>
        <taxon>Aulographales</taxon>
        <taxon>Rhizodiscinaceae</taxon>
        <taxon>Rhizodiscina</taxon>
    </lineage>
</organism>
<protein>
    <submittedName>
        <fullName evidence="2">Acyl-CoA N-acyltransferase</fullName>
    </submittedName>
</protein>
<proteinExistence type="predicted"/>
<dbReference type="EMBL" id="ML978148">
    <property type="protein sequence ID" value="KAF2092362.1"/>
    <property type="molecule type" value="Genomic_DNA"/>
</dbReference>
<dbReference type="Gene3D" id="3.40.630.30">
    <property type="match status" value="1"/>
</dbReference>
<dbReference type="AlphaFoldDB" id="A0A9P4I382"/>
<dbReference type="OrthoDB" id="41532at2759"/>
<dbReference type="CDD" id="cd04301">
    <property type="entry name" value="NAT_SF"/>
    <property type="match status" value="1"/>
</dbReference>
<accession>A0A9P4I382</accession>
<dbReference type="PANTHER" id="PTHR47542:SF2">
    <property type="entry name" value="ACYL-COA N-ACYLTRANSFERASES (NAT) SUPERFAMILY PROTEIN"/>
    <property type="match status" value="1"/>
</dbReference>
<dbReference type="GO" id="GO:0016747">
    <property type="term" value="F:acyltransferase activity, transferring groups other than amino-acyl groups"/>
    <property type="evidence" value="ECO:0007669"/>
    <property type="project" value="InterPro"/>
</dbReference>
<dbReference type="Proteomes" id="UP000799772">
    <property type="component" value="Unassembled WGS sequence"/>
</dbReference>
<dbReference type="InterPro" id="IPR000182">
    <property type="entry name" value="GNAT_dom"/>
</dbReference>
<gene>
    <name evidence="2" type="ORF">NA57DRAFT_50442</name>
</gene>
<dbReference type="InterPro" id="IPR016181">
    <property type="entry name" value="Acyl_CoA_acyltransferase"/>
</dbReference>
<reference evidence="2" key="1">
    <citation type="journal article" date="2020" name="Stud. Mycol.">
        <title>101 Dothideomycetes genomes: a test case for predicting lifestyles and emergence of pathogens.</title>
        <authorList>
            <person name="Haridas S."/>
            <person name="Albert R."/>
            <person name="Binder M."/>
            <person name="Bloem J."/>
            <person name="Labutti K."/>
            <person name="Salamov A."/>
            <person name="Andreopoulos B."/>
            <person name="Baker S."/>
            <person name="Barry K."/>
            <person name="Bills G."/>
            <person name="Bluhm B."/>
            <person name="Cannon C."/>
            <person name="Castanera R."/>
            <person name="Culley D."/>
            <person name="Daum C."/>
            <person name="Ezra D."/>
            <person name="Gonzalez J."/>
            <person name="Henrissat B."/>
            <person name="Kuo A."/>
            <person name="Liang C."/>
            <person name="Lipzen A."/>
            <person name="Lutzoni F."/>
            <person name="Magnuson J."/>
            <person name="Mondo S."/>
            <person name="Nolan M."/>
            <person name="Ohm R."/>
            <person name="Pangilinan J."/>
            <person name="Park H.-J."/>
            <person name="Ramirez L."/>
            <person name="Alfaro M."/>
            <person name="Sun H."/>
            <person name="Tritt A."/>
            <person name="Yoshinaga Y."/>
            <person name="Zwiers L.-H."/>
            <person name="Turgeon B."/>
            <person name="Goodwin S."/>
            <person name="Spatafora J."/>
            <person name="Crous P."/>
            <person name="Grigoriev I."/>
        </authorList>
    </citation>
    <scope>NUCLEOTIDE SEQUENCE</scope>
    <source>
        <strain evidence="2">CBS 133067</strain>
    </source>
</reference>
<evidence type="ECO:0000313" key="3">
    <source>
        <dbReference type="Proteomes" id="UP000799772"/>
    </source>
</evidence>